<organism evidence="2 3">
    <name type="scientific">Gomphillus americanus</name>
    <dbReference type="NCBI Taxonomy" id="1940652"/>
    <lineage>
        <taxon>Eukaryota</taxon>
        <taxon>Fungi</taxon>
        <taxon>Dikarya</taxon>
        <taxon>Ascomycota</taxon>
        <taxon>Pezizomycotina</taxon>
        <taxon>Lecanoromycetes</taxon>
        <taxon>OSLEUM clade</taxon>
        <taxon>Ostropomycetidae</taxon>
        <taxon>Ostropales</taxon>
        <taxon>Graphidaceae</taxon>
        <taxon>Gomphilloideae</taxon>
        <taxon>Gomphillus</taxon>
    </lineage>
</organism>
<protein>
    <submittedName>
        <fullName evidence="2">Uncharacterized protein</fullName>
    </submittedName>
</protein>
<feature type="compositionally biased region" description="Low complexity" evidence="1">
    <location>
        <begin position="36"/>
        <end position="50"/>
    </location>
</feature>
<feature type="compositionally biased region" description="Basic and acidic residues" evidence="1">
    <location>
        <begin position="1"/>
        <end position="16"/>
    </location>
</feature>
<feature type="region of interest" description="Disordered" evidence="1">
    <location>
        <begin position="86"/>
        <end position="123"/>
    </location>
</feature>
<feature type="compositionally biased region" description="Polar residues" evidence="1">
    <location>
        <begin position="176"/>
        <end position="186"/>
    </location>
</feature>
<gene>
    <name evidence="2" type="ORF">GOMPHAMPRED_003707</name>
</gene>
<dbReference type="Proteomes" id="UP000664169">
    <property type="component" value="Unassembled WGS sequence"/>
</dbReference>
<reference evidence="2" key="1">
    <citation type="submission" date="2021-03" db="EMBL/GenBank/DDBJ databases">
        <authorList>
            <person name="Tagirdzhanova G."/>
        </authorList>
    </citation>
    <scope>NUCLEOTIDE SEQUENCE</scope>
</reference>
<accession>A0A8H3FHU4</accession>
<evidence type="ECO:0000313" key="2">
    <source>
        <dbReference type="EMBL" id="CAF9924783.1"/>
    </source>
</evidence>
<proteinExistence type="predicted"/>
<feature type="compositionally biased region" description="Low complexity" evidence="1">
    <location>
        <begin position="142"/>
        <end position="158"/>
    </location>
</feature>
<evidence type="ECO:0000313" key="3">
    <source>
        <dbReference type="Proteomes" id="UP000664169"/>
    </source>
</evidence>
<feature type="compositionally biased region" description="Basic and acidic residues" evidence="1">
    <location>
        <begin position="164"/>
        <end position="173"/>
    </location>
</feature>
<feature type="region of interest" description="Disordered" evidence="1">
    <location>
        <begin position="1"/>
        <end position="63"/>
    </location>
</feature>
<evidence type="ECO:0000256" key="1">
    <source>
        <dbReference type="SAM" id="MobiDB-lite"/>
    </source>
</evidence>
<dbReference type="EMBL" id="CAJPDQ010000022">
    <property type="protein sequence ID" value="CAF9924783.1"/>
    <property type="molecule type" value="Genomic_DNA"/>
</dbReference>
<dbReference type="AlphaFoldDB" id="A0A8H3FHU4"/>
<feature type="compositionally biased region" description="Polar residues" evidence="1">
    <location>
        <begin position="108"/>
        <end position="123"/>
    </location>
</feature>
<feature type="region of interest" description="Disordered" evidence="1">
    <location>
        <begin position="325"/>
        <end position="360"/>
    </location>
</feature>
<sequence>MAERRFMSGHLDRRSTSDPAADILMSKIGKDSTKGSSVFSRHSSPHSLPFLSPPATPTEPGEIPYKATEEDYFSLSQHSQNLARNYELDSGPDLVTISPNKVRDWSEHSQTNAESLKQVSNDPLANTAWNIGLVDRLCPEDNQNNGGSLSSQQQQAKSQESDSENGHQGRRPEQNGVVQATSQKTKNIAIVQGQGKISQSRQTGPKDAPAMIILRKASQTQNRGSSSRRSSIFQRTNSDSPPIEKQDTTSEEASSTYKESIRLLIKSYSHKIPRRTSVAKTALTLVNAHATLVGSDDAPSNVAERRNSAIAVVVTEQGSHEIIWRFDDTPSSSPSPTGSQNLGQRTRDTIQQPKRSDIRV</sequence>
<name>A0A8H3FHU4_9LECA</name>
<comment type="caution">
    <text evidence="2">The sequence shown here is derived from an EMBL/GenBank/DDBJ whole genome shotgun (WGS) entry which is preliminary data.</text>
</comment>
<feature type="compositionally biased region" description="Polar residues" evidence="1">
    <location>
        <begin position="217"/>
        <end position="240"/>
    </location>
</feature>
<feature type="compositionally biased region" description="Polar residues" evidence="1">
    <location>
        <begin position="337"/>
        <end position="353"/>
    </location>
</feature>
<feature type="region of interest" description="Disordered" evidence="1">
    <location>
        <begin position="137"/>
        <end position="256"/>
    </location>
</feature>
<keyword evidence="3" id="KW-1185">Reference proteome</keyword>